<dbReference type="InterPro" id="IPR003034">
    <property type="entry name" value="SAP_dom"/>
</dbReference>
<dbReference type="SMART" id="SM00513">
    <property type="entry name" value="SAP"/>
    <property type="match status" value="2"/>
</dbReference>
<evidence type="ECO:0000313" key="3">
    <source>
        <dbReference type="EMBL" id="KAF1987200.1"/>
    </source>
</evidence>
<feature type="compositionally biased region" description="Acidic residues" evidence="1">
    <location>
        <begin position="41"/>
        <end position="57"/>
    </location>
</feature>
<dbReference type="OrthoDB" id="5321209at2759"/>
<proteinExistence type="predicted"/>
<dbReference type="Pfam" id="PF24625">
    <property type="entry name" value="DUF7626"/>
    <property type="match status" value="1"/>
</dbReference>
<feature type="region of interest" description="Disordered" evidence="1">
    <location>
        <begin position="360"/>
        <end position="419"/>
    </location>
</feature>
<gene>
    <name evidence="3" type="ORF">K402DRAFT_462917</name>
</gene>
<dbReference type="InterPro" id="IPR056043">
    <property type="entry name" value="DUF7626"/>
</dbReference>
<dbReference type="PROSITE" id="PS50800">
    <property type="entry name" value="SAP"/>
    <property type="match status" value="1"/>
</dbReference>
<feature type="compositionally biased region" description="Polar residues" evidence="1">
    <location>
        <begin position="548"/>
        <end position="560"/>
    </location>
</feature>
<protein>
    <recommendedName>
        <fullName evidence="2">SAP domain-containing protein</fullName>
    </recommendedName>
</protein>
<keyword evidence="4" id="KW-1185">Reference proteome</keyword>
<dbReference type="Proteomes" id="UP000800041">
    <property type="component" value="Unassembled WGS sequence"/>
</dbReference>
<feature type="region of interest" description="Disordered" evidence="1">
    <location>
        <begin position="435"/>
        <end position="472"/>
    </location>
</feature>
<evidence type="ECO:0000313" key="4">
    <source>
        <dbReference type="Proteomes" id="UP000800041"/>
    </source>
</evidence>
<sequence>MAPMGATKRGGLLDFNDGEDVPFIRGGDEDELTDDDHGAGDDADTESNDEADDDDFLEGTPVSGHSLHKNAKAGGVLDEVNHPASPHSNSGDDSKSDRDANVAGESSADEDGILGRKRITGGRIALPKKITADLDSEDEIILRMKQDGYSDFNIAEKLAQEGRIRYDHKTISTRYNRIKIAIGARKDEQLDAELTDWHEGEDEILIEAMAKAEEVMKSRIQKITDRRFRYVADALHNIKPSVIYSPKACEKRYYEVMNGTAKIPPELDDDPAKRAEEKSIRYIAYLERQQREKTELLAAKERAKLEDERYRLELANRRQAIAEKKSKQVSTQYQKAKAMVERKEKEVAKYRALRISTSAALEKAESAKTSREMAKQRAAEEKRRLQEDYGDMDYDDEETPTGRGRRRESLGSSEGSGLFVSTYASSPVRRIVDKLGDMGPASKTRSRTSSAPNSHKRRHSEANSPPGPRTLLSVSDLSRLLEKRKLPKTPKKNLMLQRLHDYDASLSTAELRQKLSDLGRSRNGPKADLLARIQEAEYENATGKLAPGSSSSVTENPSASKTKRSRLSEAVVADENEIEPTIFGEDYNPDEDEDDLLDNINVGGKPKRRSSGVDPLVFG</sequence>
<organism evidence="3 4">
    <name type="scientific">Aulographum hederae CBS 113979</name>
    <dbReference type="NCBI Taxonomy" id="1176131"/>
    <lineage>
        <taxon>Eukaryota</taxon>
        <taxon>Fungi</taxon>
        <taxon>Dikarya</taxon>
        <taxon>Ascomycota</taxon>
        <taxon>Pezizomycotina</taxon>
        <taxon>Dothideomycetes</taxon>
        <taxon>Pleosporomycetidae</taxon>
        <taxon>Aulographales</taxon>
        <taxon>Aulographaceae</taxon>
    </lineage>
</organism>
<feature type="region of interest" description="Disordered" evidence="1">
    <location>
        <begin position="542"/>
        <end position="619"/>
    </location>
</feature>
<dbReference type="EMBL" id="ML977153">
    <property type="protein sequence ID" value="KAF1987200.1"/>
    <property type="molecule type" value="Genomic_DNA"/>
</dbReference>
<evidence type="ECO:0000259" key="2">
    <source>
        <dbReference type="PROSITE" id="PS50800"/>
    </source>
</evidence>
<reference evidence="3" key="1">
    <citation type="journal article" date="2020" name="Stud. Mycol.">
        <title>101 Dothideomycetes genomes: a test case for predicting lifestyles and emergence of pathogens.</title>
        <authorList>
            <person name="Haridas S."/>
            <person name="Albert R."/>
            <person name="Binder M."/>
            <person name="Bloem J."/>
            <person name="Labutti K."/>
            <person name="Salamov A."/>
            <person name="Andreopoulos B."/>
            <person name="Baker S."/>
            <person name="Barry K."/>
            <person name="Bills G."/>
            <person name="Bluhm B."/>
            <person name="Cannon C."/>
            <person name="Castanera R."/>
            <person name="Culley D."/>
            <person name="Daum C."/>
            <person name="Ezra D."/>
            <person name="Gonzalez J."/>
            <person name="Henrissat B."/>
            <person name="Kuo A."/>
            <person name="Liang C."/>
            <person name="Lipzen A."/>
            <person name="Lutzoni F."/>
            <person name="Magnuson J."/>
            <person name="Mondo S."/>
            <person name="Nolan M."/>
            <person name="Ohm R."/>
            <person name="Pangilinan J."/>
            <person name="Park H.-J."/>
            <person name="Ramirez L."/>
            <person name="Alfaro M."/>
            <person name="Sun H."/>
            <person name="Tritt A."/>
            <person name="Yoshinaga Y."/>
            <person name="Zwiers L.-H."/>
            <person name="Turgeon B."/>
            <person name="Goodwin S."/>
            <person name="Spatafora J."/>
            <person name="Crous P."/>
            <person name="Grigoriev I."/>
        </authorList>
    </citation>
    <scope>NUCLEOTIDE SEQUENCE</scope>
    <source>
        <strain evidence="3">CBS 113979</strain>
    </source>
</reference>
<feature type="compositionally biased region" description="Basic and acidic residues" evidence="1">
    <location>
        <begin position="362"/>
        <end position="387"/>
    </location>
</feature>
<feature type="compositionally biased region" description="Acidic residues" evidence="1">
    <location>
        <begin position="388"/>
        <end position="399"/>
    </location>
</feature>
<feature type="domain" description="SAP" evidence="2">
    <location>
        <begin position="503"/>
        <end position="537"/>
    </location>
</feature>
<evidence type="ECO:0000256" key="1">
    <source>
        <dbReference type="SAM" id="MobiDB-lite"/>
    </source>
</evidence>
<feature type="region of interest" description="Disordered" evidence="1">
    <location>
        <begin position="1"/>
        <end position="109"/>
    </location>
</feature>
<dbReference type="Pfam" id="PF02037">
    <property type="entry name" value="SAP"/>
    <property type="match status" value="1"/>
</dbReference>
<feature type="compositionally biased region" description="Basic and acidic residues" evidence="1">
    <location>
        <begin position="90"/>
        <end position="100"/>
    </location>
</feature>
<accession>A0A6G1H2F8</accession>
<dbReference type="AlphaFoldDB" id="A0A6G1H2F8"/>
<feature type="compositionally biased region" description="Acidic residues" evidence="1">
    <location>
        <begin position="587"/>
        <end position="597"/>
    </location>
</feature>
<name>A0A6G1H2F8_9PEZI</name>